<evidence type="ECO:0000313" key="3">
    <source>
        <dbReference type="Proteomes" id="UP001204798"/>
    </source>
</evidence>
<feature type="signal peptide" evidence="1">
    <location>
        <begin position="1"/>
        <end position="17"/>
    </location>
</feature>
<sequence length="365" mass="41312">MRWAMLMLLLASCAAWAQERQVAPLRYELWWDERSFWGVGTKETAPGDVKLPKLTEPIFFVNPAADDKRLFALAKENGEFVLYADTNGNNDLTDERPFRLRQRGWRRVFGPIPMRYRINGKTLIRHIGAEVTVLGDGKVHFALLAASRWHGTIVWDGKPISVTVIDEDCDGIIGKDDTLIWDEKGEERYLPTKGQVGINGRFFRYQVAPTGEELVIEPIQVRTAKVKFQGERLILNVEDKSGQWRLEGQNGELIAPVGDFLLVGMEISRRDEQGRIWNLMASAFGPAAPKFAVPETGANLNFEPLQVSIVYDRRGDEFEFSLDIKTANGMSLRGLTVDYMMPPEPKLRLTAFDGKVIAEPQFHFG</sequence>
<evidence type="ECO:0000313" key="2">
    <source>
        <dbReference type="EMBL" id="MCS3919760.1"/>
    </source>
</evidence>
<reference evidence="2 3" key="1">
    <citation type="submission" date="2022-08" db="EMBL/GenBank/DDBJ databases">
        <title>Bacterial and archaeal communities from various locations to study Microbial Dark Matter (Phase II).</title>
        <authorList>
            <person name="Stepanauskas R."/>
        </authorList>
    </citation>
    <scope>NUCLEOTIDE SEQUENCE [LARGE SCALE GENOMIC DNA]</scope>
    <source>
        <strain evidence="2 3">PD1</strain>
    </source>
</reference>
<accession>A0ABT2EP79</accession>
<feature type="chain" id="PRO_5045681294" evidence="1">
    <location>
        <begin position="18"/>
        <end position="365"/>
    </location>
</feature>
<gene>
    <name evidence="2" type="ORF">M2350_002177</name>
</gene>
<keyword evidence="1" id="KW-0732">Signal</keyword>
<proteinExistence type="predicted"/>
<name>A0ABT2EP79_9BACT</name>
<evidence type="ECO:0000256" key="1">
    <source>
        <dbReference type="SAM" id="SignalP"/>
    </source>
</evidence>
<keyword evidence="3" id="KW-1185">Reference proteome</keyword>
<organism evidence="2 3">
    <name type="scientific">Candidatus Fervidibacter sacchari</name>
    <dbReference type="NCBI Taxonomy" id="1448929"/>
    <lineage>
        <taxon>Bacteria</taxon>
        <taxon>Candidatus Fervidibacterota</taxon>
        <taxon>Candidatus Fervidibacter</taxon>
    </lineage>
</organism>
<protein>
    <submittedName>
        <fullName evidence="2">Uncharacterized protein</fullName>
    </submittedName>
</protein>
<comment type="caution">
    <text evidence="2">The sequence shown here is derived from an EMBL/GenBank/DDBJ whole genome shotgun (WGS) entry which is preliminary data.</text>
</comment>
<dbReference type="Proteomes" id="UP001204798">
    <property type="component" value="Unassembled WGS sequence"/>
</dbReference>
<dbReference type="RefSeq" id="WP_259096576.1">
    <property type="nucleotide sequence ID" value="NZ_CP130454.1"/>
</dbReference>
<dbReference type="EMBL" id="JANUCP010000004">
    <property type="protein sequence ID" value="MCS3919760.1"/>
    <property type="molecule type" value="Genomic_DNA"/>
</dbReference>